<dbReference type="EMBL" id="JAXOJX010000023">
    <property type="protein sequence ID" value="MDZ5457897.1"/>
    <property type="molecule type" value="Genomic_DNA"/>
</dbReference>
<evidence type="ECO:0000256" key="1">
    <source>
        <dbReference type="SAM" id="MobiDB-lite"/>
    </source>
</evidence>
<dbReference type="Gene3D" id="1.10.238.160">
    <property type="match status" value="1"/>
</dbReference>
<protein>
    <submittedName>
        <fullName evidence="2">AlpA family phage regulatory protein</fullName>
    </submittedName>
</protein>
<comment type="caution">
    <text evidence="2">The sequence shown here is derived from an EMBL/GenBank/DDBJ whole genome shotgun (WGS) entry which is preliminary data.</text>
</comment>
<dbReference type="RefSeq" id="WP_322466083.1">
    <property type="nucleotide sequence ID" value="NZ_JAXOJX010000023.1"/>
</dbReference>
<dbReference type="Proteomes" id="UP001293718">
    <property type="component" value="Unassembled WGS sequence"/>
</dbReference>
<feature type="region of interest" description="Disordered" evidence="1">
    <location>
        <begin position="1"/>
        <end position="22"/>
    </location>
</feature>
<dbReference type="Pfam" id="PF05930">
    <property type="entry name" value="Phage_AlpA"/>
    <property type="match status" value="1"/>
</dbReference>
<organism evidence="2 3">
    <name type="scientific">Azohydromonas lata</name>
    <dbReference type="NCBI Taxonomy" id="45677"/>
    <lineage>
        <taxon>Bacteria</taxon>
        <taxon>Pseudomonadati</taxon>
        <taxon>Pseudomonadota</taxon>
        <taxon>Betaproteobacteria</taxon>
        <taxon>Burkholderiales</taxon>
        <taxon>Sphaerotilaceae</taxon>
        <taxon>Azohydromonas</taxon>
    </lineage>
</organism>
<accession>A0ABU5IFX7</accession>
<gene>
    <name evidence="2" type="ORF">SM757_15065</name>
</gene>
<evidence type="ECO:0000313" key="3">
    <source>
        <dbReference type="Proteomes" id="UP001293718"/>
    </source>
</evidence>
<evidence type="ECO:0000313" key="2">
    <source>
        <dbReference type="EMBL" id="MDZ5457897.1"/>
    </source>
</evidence>
<sequence>MRSPSFHIAATKPRQSRQPLQAAENPDALLLVQTVTALTGMSTSTLYRKMAADQFVQPIRLGTRCTRWRAGDVTAWLRQQAANA</sequence>
<reference evidence="2 3" key="1">
    <citation type="submission" date="2023-11" db="EMBL/GenBank/DDBJ databases">
        <title>Draft genome of Azohydromonas lata strain H1 (DSM1123), a polyhydroxyalkanoate producer.</title>
        <authorList>
            <person name="Traversa D."/>
            <person name="D'Addabbo P."/>
            <person name="Pazzani C."/>
            <person name="Manzari C."/>
            <person name="Chiara M."/>
            <person name="Scrascia M."/>
        </authorList>
    </citation>
    <scope>NUCLEOTIDE SEQUENCE [LARGE SCALE GENOMIC DNA]</scope>
    <source>
        <strain evidence="2 3">H1</strain>
    </source>
</reference>
<dbReference type="InterPro" id="IPR010260">
    <property type="entry name" value="AlpA"/>
</dbReference>
<proteinExistence type="predicted"/>
<name>A0ABU5IFX7_9BURK</name>
<keyword evidence="3" id="KW-1185">Reference proteome</keyword>